<dbReference type="EMBL" id="FOSK01000006">
    <property type="protein sequence ID" value="SFK55137.1"/>
    <property type="molecule type" value="Genomic_DNA"/>
</dbReference>
<organism evidence="2 3">
    <name type="scientific">Pseudovibrio ascidiaceicola</name>
    <dbReference type="NCBI Taxonomy" id="285279"/>
    <lineage>
        <taxon>Bacteria</taxon>
        <taxon>Pseudomonadati</taxon>
        <taxon>Pseudomonadota</taxon>
        <taxon>Alphaproteobacteria</taxon>
        <taxon>Hyphomicrobiales</taxon>
        <taxon>Stappiaceae</taxon>
        <taxon>Pseudovibrio</taxon>
    </lineage>
</organism>
<evidence type="ECO:0000313" key="2">
    <source>
        <dbReference type="EMBL" id="SFK55137.1"/>
    </source>
</evidence>
<evidence type="ECO:0000256" key="1">
    <source>
        <dbReference type="SAM" id="SignalP"/>
    </source>
</evidence>
<evidence type="ECO:0008006" key="4">
    <source>
        <dbReference type="Google" id="ProtNLM"/>
    </source>
</evidence>
<comment type="caution">
    <text evidence="2">The sequence shown here is derived from an EMBL/GenBank/DDBJ whole genome shotgun (WGS) entry which is preliminary data.</text>
</comment>
<keyword evidence="3" id="KW-1185">Reference proteome</keyword>
<dbReference type="Proteomes" id="UP000199598">
    <property type="component" value="Unassembled WGS sequence"/>
</dbReference>
<name>A0A1I4AGH5_9HYPH</name>
<proteinExistence type="predicted"/>
<feature type="signal peptide" evidence="1">
    <location>
        <begin position="1"/>
        <end position="30"/>
    </location>
</feature>
<dbReference type="RefSeq" id="WP_063312868.1">
    <property type="nucleotide sequence ID" value="NZ_FOSK01000006.1"/>
</dbReference>
<keyword evidence="1" id="KW-0732">Signal</keyword>
<reference evidence="2 3" key="1">
    <citation type="submission" date="2016-10" db="EMBL/GenBank/DDBJ databases">
        <authorList>
            <person name="Varghese N."/>
            <person name="Submissions S."/>
        </authorList>
    </citation>
    <scope>NUCLEOTIDE SEQUENCE [LARGE SCALE GENOMIC DNA]</scope>
    <source>
        <strain evidence="2 3">DSM 16392</strain>
    </source>
</reference>
<gene>
    <name evidence="2" type="ORF">SAMN04488518_106180</name>
</gene>
<protein>
    <recommendedName>
        <fullName evidence="4">PepSY domain-containing protein</fullName>
    </recommendedName>
</protein>
<feature type="chain" id="PRO_5045821220" description="PepSY domain-containing protein" evidence="1">
    <location>
        <begin position="31"/>
        <end position="122"/>
    </location>
</feature>
<sequence length="122" mass="13674">MNALKKKVTGLAAAAVVALGVSGAAAPANAGAKFTYDGPNVSVQVTQAHYKKNRHWGHGQHHALNKKQIKRRLRAWGYRNFKKVKRKGDVYVVKASWQGQHRARLVVDAYSGWIIKYRYLGY</sequence>
<evidence type="ECO:0000313" key="3">
    <source>
        <dbReference type="Proteomes" id="UP000199598"/>
    </source>
</evidence>
<accession>A0A1I4AGH5</accession>